<feature type="region of interest" description="Disordered" evidence="1">
    <location>
        <begin position="246"/>
        <end position="444"/>
    </location>
</feature>
<comment type="caution">
    <text evidence="2">The sequence shown here is derived from an EMBL/GenBank/DDBJ whole genome shotgun (WGS) entry which is preliminary data.</text>
</comment>
<feature type="region of interest" description="Disordered" evidence="1">
    <location>
        <begin position="543"/>
        <end position="574"/>
    </location>
</feature>
<dbReference type="PANTHER" id="PTHR47807:SF1">
    <property type="entry name" value="PROTEIN TBF1"/>
    <property type="match status" value="1"/>
</dbReference>
<evidence type="ECO:0000256" key="1">
    <source>
        <dbReference type="SAM" id="MobiDB-lite"/>
    </source>
</evidence>
<dbReference type="EMBL" id="JBBJBU010000005">
    <property type="protein sequence ID" value="KAK7205601.1"/>
    <property type="molecule type" value="Genomic_DNA"/>
</dbReference>
<dbReference type="Proteomes" id="UP001498771">
    <property type="component" value="Unassembled WGS sequence"/>
</dbReference>
<feature type="compositionally biased region" description="Acidic residues" evidence="1">
    <location>
        <begin position="326"/>
        <end position="335"/>
    </location>
</feature>
<sequence>MSRFFGFSKLAAITSPFRSKADNGSPSALETRVDKEGVIDSLDTWRQSSDRQLDRAISQGFMAKMAGGKIDANILRDIGVDHDTIKEVSEKYTKDVYRANFAELCYYLIKVDSEDLGSAASSIATIQKAFPKCLGLELDEQSRPVYLHLTIQTFLAALKDEKQTFLKKYDNAIEEFNKLLANEDCYTLEDYIEVKDIIGRAKNKFELIEDLETEKYSWAKFIGLLAEWAKAIVDTRLSAAAVQSVVESSADPEIDNSPLSSRVRSRTANSRAKAKNAKSRFTDPQPGRDKVDFDSQAADDAQEKEPAKPTPARRGRKRRIEHPETPEAEYIENPEPDAGSPVEEAVVTPKPKTPAKRAKAAAKNTPAQPRSTRTLRGRGAAVEEPIADVSVASTPVPESTQSTPKATASPSADLPEPTPGKSASKSPGKIGRPRKHLDGPRLIRAPKGRRTRWTMEMQHVFMGAMMNFNCHWVEIEHAVQAVIDDQARAVKIYGPRAIPELALLEGQNQIMLKDKARNMKQALLKAGSRVPYWMDKVSVTQDYKERAEAEKEREDERRESGEADDLDAVYLPDA</sequence>
<protein>
    <submittedName>
        <fullName evidence="2">Uncharacterized protein</fullName>
    </submittedName>
</protein>
<feature type="compositionally biased region" description="Basic residues" evidence="1">
    <location>
        <begin position="311"/>
        <end position="320"/>
    </location>
</feature>
<reference evidence="2 3" key="1">
    <citation type="submission" date="2024-03" db="EMBL/GenBank/DDBJ databases">
        <title>Genome-scale model development and genomic sequencing of the oleaginous clade Lipomyces.</title>
        <authorList>
            <consortium name="Lawrence Berkeley National Laboratory"/>
            <person name="Czajka J.J."/>
            <person name="Han Y."/>
            <person name="Kim J."/>
            <person name="Mondo S.J."/>
            <person name="Hofstad B.A."/>
            <person name="Robles A."/>
            <person name="Haridas S."/>
            <person name="Riley R."/>
            <person name="LaButti K."/>
            <person name="Pangilinan J."/>
            <person name="Andreopoulos W."/>
            <person name="Lipzen A."/>
            <person name="Yan J."/>
            <person name="Wang M."/>
            <person name="Ng V."/>
            <person name="Grigoriev I.V."/>
            <person name="Spatafora J.W."/>
            <person name="Magnuson J.K."/>
            <person name="Baker S.E."/>
            <person name="Pomraning K.R."/>
        </authorList>
    </citation>
    <scope>NUCLEOTIDE SEQUENCE [LARGE SCALE GENOMIC DNA]</scope>
    <source>
        <strain evidence="2 3">Phaff 52-87</strain>
    </source>
</reference>
<organism evidence="2 3">
    <name type="scientific">Myxozyma melibiosi</name>
    <dbReference type="NCBI Taxonomy" id="54550"/>
    <lineage>
        <taxon>Eukaryota</taxon>
        <taxon>Fungi</taxon>
        <taxon>Dikarya</taxon>
        <taxon>Ascomycota</taxon>
        <taxon>Saccharomycotina</taxon>
        <taxon>Lipomycetes</taxon>
        <taxon>Lipomycetales</taxon>
        <taxon>Lipomycetaceae</taxon>
        <taxon>Myxozyma</taxon>
    </lineage>
</organism>
<evidence type="ECO:0000313" key="3">
    <source>
        <dbReference type="Proteomes" id="UP001498771"/>
    </source>
</evidence>
<proteinExistence type="predicted"/>
<dbReference type="GeneID" id="90035326"/>
<dbReference type="InterPro" id="IPR052833">
    <property type="entry name" value="Telomeric_DNA-bd_trans-reg"/>
</dbReference>
<dbReference type="RefSeq" id="XP_064768634.1">
    <property type="nucleotide sequence ID" value="XM_064909814.1"/>
</dbReference>
<gene>
    <name evidence="2" type="ORF">BZA70DRAFT_164556</name>
</gene>
<accession>A0ABR1F6Y2</accession>
<name>A0ABR1F6Y2_9ASCO</name>
<dbReference type="PANTHER" id="PTHR47807">
    <property type="entry name" value="PROTEIN TBF1"/>
    <property type="match status" value="1"/>
</dbReference>
<feature type="compositionally biased region" description="Polar residues" evidence="1">
    <location>
        <begin position="391"/>
        <end position="410"/>
    </location>
</feature>
<feature type="compositionally biased region" description="Basic and acidic residues" evidence="1">
    <location>
        <begin position="543"/>
        <end position="561"/>
    </location>
</feature>
<evidence type="ECO:0000313" key="2">
    <source>
        <dbReference type="EMBL" id="KAK7205601.1"/>
    </source>
</evidence>
<keyword evidence="3" id="KW-1185">Reference proteome</keyword>